<feature type="compositionally biased region" description="Basic and acidic residues" evidence="1">
    <location>
        <begin position="334"/>
        <end position="345"/>
    </location>
</feature>
<evidence type="ECO:0000313" key="3">
    <source>
        <dbReference type="Proteomes" id="UP001472677"/>
    </source>
</evidence>
<accession>A0ABR2G2U7</accession>
<feature type="region of interest" description="Disordered" evidence="1">
    <location>
        <begin position="204"/>
        <end position="228"/>
    </location>
</feature>
<sequence length="370" mass="39860">MVEDTLGLGFEGTPEISSWPRLEQLGLPIDSDEQRVTKKVKNRGESPLGGLEWKTDAGDTGDVCMIDENREGGDKIVDGIPPRDGTQQPSEAKSYAAATSGLPARQGNARLMPSMDDVVVLDEDEHCGNPESVEDANNNQGHCSFPLASKQVDKVSSDELFSSWMVVEDRRRRTRRFGNAGKSTTKEVSGSRFDILHNRHELQAKGGQGVKPTQKQHEGISSQDTSSAMISGPKVAAMLPGRVPMVITKGNASSIVRHQAVTIVEEGDGRKGGNGSVSRAGSKGFGKKKVQFKKKSDIGIADRVLPSDWSHMINVCGDPPRPREAIGDEIGLRVEPPDDQLHHVEPPAGGQGATDMVQSDEDQDSVLIVE</sequence>
<protein>
    <submittedName>
        <fullName evidence="2">Uncharacterized protein</fullName>
    </submittedName>
</protein>
<proteinExistence type="predicted"/>
<feature type="region of interest" description="Disordered" evidence="1">
    <location>
        <begin position="39"/>
        <end position="92"/>
    </location>
</feature>
<name>A0ABR2G2U7_9ROSI</name>
<feature type="region of interest" description="Disordered" evidence="1">
    <location>
        <begin position="1"/>
        <end position="21"/>
    </location>
</feature>
<feature type="compositionally biased region" description="Polar residues" evidence="1">
    <location>
        <begin position="219"/>
        <end position="228"/>
    </location>
</feature>
<comment type="caution">
    <text evidence="2">The sequence shown here is derived from an EMBL/GenBank/DDBJ whole genome shotgun (WGS) entry which is preliminary data.</text>
</comment>
<keyword evidence="3" id="KW-1185">Reference proteome</keyword>
<evidence type="ECO:0000256" key="1">
    <source>
        <dbReference type="SAM" id="MobiDB-lite"/>
    </source>
</evidence>
<feature type="region of interest" description="Disordered" evidence="1">
    <location>
        <begin position="334"/>
        <end position="370"/>
    </location>
</feature>
<dbReference type="EMBL" id="JBBPBM010000003">
    <property type="protein sequence ID" value="KAK8593401.1"/>
    <property type="molecule type" value="Genomic_DNA"/>
</dbReference>
<organism evidence="2 3">
    <name type="scientific">Hibiscus sabdariffa</name>
    <name type="common">roselle</name>
    <dbReference type="NCBI Taxonomy" id="183260"/>
    <lineage>
        <taxon>Eukaryota</taxon>
        <taxon>Viridiplantae</taxon>
        <taxon>Streptophyta</taxon>
        <taxon>Embryophyta</taxon>
        <taxon>Tracheophyta</taxon>
        <taxon>Spermatophyta</taxon>
        <taxon>Magnoliopsida</taxon>
        <taxon>eudicotyledons</taxon>
        <taxon>Gunneridae</taxon>
        <taxon>Pentapetalae</taxon>
        <taxon>rosids</taxon>
        <taxon>malvids</taxon>
        <taxon>Malvales</taxon>
        <taxon>Malvaceae</taxon>
        <taxon>Malvoideae</taxon>
        <taxon>Hibiscus</taxon>
    </lineage>
</organism>
<dbReference type="Proteomes" id="UP001472677">
    <property type="component" value="Unassembled WGS sequence"/>
</dbReference>
<evidence type="ECO:0000313" key="2">
    <source>
        <dbReference type="EMBL" id="KAK8593401.1"/>
    </source>
</evidence>
<gene>
    <name evidence="2" type="ORF">V6N12_045483</name>
</gene>
<feature type="region of interest" description="Disordered" evidence="1">
    <location>
        <begin position="267"/>
        <end position="288"/>
    </location>
</feature>
<reference evidence="2 3" key="1">
    <citation type="journal article" date="2024" name="G3 (Bethesda)">
        <title>Genome assembly of Hibiscus sabdariffa L. provides insights into metabolisms of medicinal natural products.</title>
        <authorList>
            <person name="Kim T."/>
        </authorList>
    </citation>
    <scope>NUCLEOTIDE SEQUENCE [LARGE SCALE GENOMIC DNA]</scope>
    <source>
        <strain evidence="2">TK-2024</strain>
        <tissue evidence="2">Old leaves</tissue>
    </source>
</reference>
<feature type="compositionally biased region" description="Basic and acidic residues" evidence="1">
    <location>
        <begin position="67"/>
        <end position="77"/>
    </location>
</feature>